<keyword evidence="2" id="KW-0808">Transferase</keyword>
<dbReference type="InterPro" id="IPR000182">
    <property type="entry name" value="GNAT_dom"/>
</dbReference>
<evidence type="ECO:0000313" key="2">
    <source>
        <dbReference type="EMBL" id="RCX20707.1"/>
    </source>
</evidence>
<comment type="caution">
    <text evidence="2">The sequence shown here is derived from an EMBL/GenBank/DDBJ whole genome shotgun (WGS) entry which is preliminary data.</text>
</comment>
<dbReference type="PROSITE" id="PS51186">
    <property type="entry name" value="GNAT"/>
    <property type="match status" value="1"/>
</dbReference>
<reference evidence="2 3" key="1">
    <citation type="submission" date="2018-07" db="EMBL/GenBank/DDBJ databases">
        <title>Genomic Encyclopedia of Type Strains, Phase III (KMG-III): the genomes of soil and plant-associated and newly described type strains.</title>
        <authorList>
            <person name="Whitman W."/>
        </authorList>
    </citation>
    <scope>NUCLEOTIDE SEQUENCE [LARGE SCALE GENOMIC DNA]</scope>
    <source>
        <strain evidence="2 3">CECT 8333</strain>
    </source>
</reference>
<dbReference type="PANTHER" id="PTHR43792:SF9">
    <property type="entry name" value="RIBOSOMAL-PROTEIN-ALANINE ACETYLTRANSFERASE"/>
    <property type="match status" value="1"/>
</dbReference>
<protein>
    <submittedName>
        <fullName evidence="2">Ribosomal-protein-alanine N-acetyltransferase</fullName>
    </submittedName>
</protein>
<dbReference type="InterPro" id="IPR016181">
    <property type="entry name" value="Acyl_CoA_acyltransferase"/>
</dbReference>
<dbReference type="Proteomes" id="UP000253090">
    <property type="component" value="Unassembled WGS sequence"/>
</dbReference>
<dbReference type="EMBL" id="QPJW01000003">
    <property type="protein sequence ID" value="RCX20707.1"/>
    <property type="molecule type" value="Genomic_DNA"/>
</dbReference>
<dbReference type="OrthoDB" id="9811523at2"/>
<feature type="domain" description="N-acetyltransferase" evidence="1">
    <location>
        <begin position="19"/>
        <end position="184"/>
    </location>
</feature>
<proteinExistence type="predicted"/>
<dbReference type="RefSeq" id="WP_114496752.1">
    <property type="nucleotide sequence ID" value="NZ_QPJW01000003.1"/>
</dbReference>
<sequence length="187" mass="21452">MIMDAIFKEQLPVLQSERIRIQKIEEQHLEEVFAIYSNDRVFDFCGILPKHNKETVRNMIGHFQRDYLKKTRVKWGIFAGEEMVGILEACDFDQKVNMATIGYFLAEGHWGRGIASEAVALLVEFLFKEAGVNRIQAEVMPANEVSKKVLLKNGFLKEGTLRQAKVWTGKGIVDLEIYGILQRDYLA</sequence>
<organism evidence="2 3">
    <name type="scientific">Fontibacillus phaseoli</name>
    <dbReference type="NCBI Taxonomy" id="1416533"/>
    <lineage>
        <taxon>Bacteria</taxon>
        <taxon>Bacillati</taxon>
        <taxon>Bacillota</taxon>
        <taxon>Bacilli</taxon>
        <taxon>Bacillales</taxon>
        <taxon>Paenibacillaceae</taxon>
        <taxon>Fontibacillus</taxon>
    </lineage>
</organism>
<dbReference type="InterPro" id="IPR051531">
    <property type="entry name" value="N-acetyltransferase"/>
</dbReference>
<name>A0A369BJU0_9BACL</name>
<evidence type="ECO:0000313" key="3">
    <source>
        <dbReference type="Proteomes" id="UP000253090"/>
    </source>
</evidence>
<evidence type="ECO:0000259" key="1">
    <source>
        <dbReference type="PROSITE" id="PS51186"/>
    </source>
</evidence>
<dbReference type="GO" id="GO:0005737">
    <property type="term" value="C:cytoplasm"/>
    <property type="evidence" value="ECO:0007669"/>
    <property type="project" value="TreeGrafter"/>
</dbReference>
<dbReference type="Pfam" id="PF13302">
    <property type="entry name" value="Acetyltransf_3"/>
    <property type="match status" value="1"/>
</dbReference>
<dbReference type="GO" id="GO:0008999">
    <property type="term" value="F:protein-N-terminal-alanine acetyltransferase activity"/>
    <property type="evidence" value="ECO:0007669"/>
    <property type="project" value="TreeGrafter"/>
</dbReference>
<keyword evidence="3" id="KW-1185">Reference proteome</keyword>
<accession>A0A369BJU0</accession>
<dbReference type="Gene3D" id="3.40.630.30">
    <property type="match status" value="1"/>
</dbReference>
<dbReference type="AlphaFoldDB" id="A0A369BJU0"/>
<dbReference type="SUPFAM" id="SSF55729">
    <property type="entry name" value="Acyl-CoA N-acyltransferases (Nat)"/>
    <property type="match status" value="1"/>
</dbReference>
<gene>
    <name evidence="2" type="ORF">DFP94_103440</name>
</gene>
<dbReference type="PANTHER" id="PTHR43792">
    <property type="entry name" value="GNAT FAMILY, PUTATIVE (AFU_ORTHOLOGUE AFUA_3G00765)-RELATED-RELATED"/>
    <property type="match status" value="1"/>
</dbReference>